<dbReference type="Pfam" id="PF14305">
    <property type="entry name" value="ATPgrasp_TupA"/>
    <property type="match status" value="1"/>
</dbReference>
<accession>A0ABR9JDA7</accession>
<keyword evidence="1" id="KW-0175">Coiled coil</keyword>
<dbReference type="EMBL" id="JADBED010000001">
    <property type="protein sequence ID" value="MBE1523912.1"/>
    <property type="molecule type" value="Genomic_DNA"/>
</dbReference>
<protein>
    <recommendedName>
        <fullName evidence="4">ATP-grasp domain-containing protein</fullName>
    </recommendedName>
</protein>
<name>A0ABR9JDA7_9MICC</name>
<sequence length="390" mass="43582">MSRLTSRFANVVPPIQRRQERIGELERQLAEKDAELTVREAEYAASLQRSRAEAAKWRGFTRSKAEQLDAAQSRVRAIQRERTTFSTQLANYKATYSAMAKLRDPAHLVMRQIPYKLRNYSFAQSHGVGVPEVSAVWSDPAEIDLSVIAAERIVLKADSEASGRAVWPLVREGDSWVKLGSELRLPNGRLPASMVETMSAMRGPFFAEEFLVGTGESSLPEDIKFYMSYGEVLQVLVMQQGKQGTTDRQLFSRAYFSESGRTLGRVLGGARYADIMPPVLLPELVEVAKRLSRLVGVPFIRVDLYQTPRGPVLGELTLLPGGHHEYTPKHDRRMGKKWTAGRARLERDLGAGRPPGMLFGANDYAWHYPPHEGRAGEPNAWSRVPAPLAP</sequence>
<evidence type="ECO:0000256" key="1">
    <source>
        <dbReference type="SAM" id="Coils"/>
    </source>
</evidence>
<reference evidence="2 3" key="1">
    <citation type="submission" date="2020-10" db="EMBL/GenBank/DDBJ databases">
        <title>Sequencing the genomes of 1000 actinobacteria strains.</title>
        <authorList>
            <person name="Klenk H.-P."/>
        </authorList>
    </citation>
    <scope>NUCLEOTIDE SEQUENCE [LARGE SCALE GENOMIC DNA]</scope>
    <source>
        <strain evidence="2 3">DSM 15666</strain>
    </source>
</reference>
<gene>
    <name evidence="2" type="ORF">H4W27_001030</name>
</gene>
<dbReference type="Proteomes" id="UP000643525">
    <property type="component" value="Unassembled WGS sequence"/>
</dbReference>
<dbReference type="InterPro" id="IPR029465">
    <property type="entry name" value="ATPgrasp_TupA"/>
</dbReference>
<comment type="caution">
    <text evidence="2">The sequence shown here is derived from an EMBL/GenBank/DDBJ whole genome shotgun (WGS) entry which is preliminary data.</text>
</comment>
<keyword evidence="3" id="KW-1185">Reference proteome</keyword>
<organism evidence="2 3">
    <name type="scientific">Nesterenkonia lutea</name>
    <dbReference type="NCBI Taxonomy" id="272919"/>
    <lineage>
        <taxon>Bacteria</taxon>
        <taxon>Bacillati</taxon>
        <taxon>Actinomycetota</taxon>
        <taxon>Actinomycetes</taxon>
        <taxon>Micrococcales</taxon>
        <taxon>Micrococcaceae</taxon>
        <taxon>Nesterenkonia</taxon>
    </lineage>
</organism>
<evidence type="ECO:0000313" key="3">
    <source>
        <dbReference type="Proteomes" id="UP000643525"/>
    </source>
</evidence>
<proteinExistence type="predicted"/>
<evidence type="ECO:0000313" key="2">
    <source>
        <dbReference type="EMBL" id="MBE1523912.1"/>
    </source>
</evidence>
<dbReference type="RefSeq" id="WP_192594996.1">
    <property type="nucleotide sequence ID" value="NZ_BAAALJ010000014.1"/>
</dbReference>
<dbReference type="SUPFAM" id="SSF56059">
    <property type="entry name" value="Glutathione synthetase ATP-binding domain-like"/>
    <property type="match status" value="1"/>
</dbReference>
<feature type="coiled-coil region" evidence="1">
    <location>
        <begin position="15"/>
        <end position="42"/>
    </location>
</feature>
<evidence type="ECO:0008006" key="4">
    <source>
        <dbReference type="Google" id="ProtNLM"/>
    </source>
</evidence>